<dbReference type="InterPro" id="IPR009057">
    <property type="entry name" value="Homeodomain-like_sf"/>
</dbReference>
<dbReference type="Pfam" id="PF01965">
    <property type="entry name" value="DJ-1_PfpI"/>
    <property type="match status" value="1"/>
</dbReference>
<dbReference type="PROSITE" id="PS01124">
    <property type="entry name" value="HTH_ARAC_FAMILY_2"/>
    <property type="match status" value="1"/>
</dbReference>
<dbReference type="OrthoDB" id="9794896at2"/>
<dbReference type="GO" id="GO:0043565">
    <property type="term" value="F:sequence-specific DNA binding"/>
    <property type="evidence" value="ECO:0007669"/>
    <property type="project" value="InterPro"/>
</dbReference>
<dbReference type="SMART" id="SM00342">
    <property type="entry name" value="HTH_ARAC"/>
    <property type="match status" value="1"/>
</dbReference>
<evidence type="ECO:0000313" key="4">
    <source>
        <dbReference type="EMBL" id="TFW14772.1"/>
    </source>
</evidence>
<dbReference type="SUPFAM" id="SSF52317">
    <property type="entry name" value="Class I glutamine amidotransferase-like"/>
    <property type="match status" value="1"/>
</dbReference>
<dbReference type="Pfam" id="PF12833">
    <property type="entry name" value="HTH_18"/>
    <property type="match status" value="1"/>
</dbReference>
<dbReference type="EMBL" id="SPVG01000264">
    <property type="protein sequence ID" value="TFW14772.1"/>
    <property type="molecule type" value="Genomic_DNA"/>
</dbReference>
<comment type="caution">
    <text evidence="4">The sequence shown here is derived from an EMBL/GenBank/DDBJ whole genome shotgun (WGS) entry which is preliminary data.</text>
</comment>
<dbReference type="GO" id="GO:0003700">
    <property type="term" value="F:DNA-binding transcription factor activity"/>
    <property type="evidence" value="ECO:0007669"/>
    <property type="project" value="InterPro"/>
</dbReference>
<evidence type="ECO:0000256" key="2">
    <source>
        <dbReference type="ARBA" id="ARBA00023163"/>
    </source>
</evidence>
<protein>
    <submittedName>
        <fullName evidence="4">GlxA family transcriptional regulator</fullName>
    </submittedName>
</protein>
<dbReference type="PANTHER" id="PTHR43130">
    <property type="entry name" value="ARAC-FAMILY TRANSCRIPTIONAL REGULATOR"/>
    <property type="match status" value="1"/>
</dbReference>
<dbReference type="AlphaFoldDB" id="A0A4Y9S0H6"/>
<evidence type="ECO:0000259" key="3">
    <source>
        <dbReference type="PROSITE" id="PS01124"/>
    </source>
</evidence>
<reference evidence="4 5" key="1">
    <citation type="submission" date="2019-03" db="EMBL/GenBank/DDBJ databases">
        <title>Draft Genome Sequence of Duganella callidus sp. nov., a Novel Duganella Species Isolated from Cultivated Soil.</title>
        <authorList>
            <person name="Raths R."/>
            <person name="Peta V."/>
            <person name="Bucking H."/>
        </authorList>
    </citation>
    <scope>NUCLEOTIDE SEQUENCE [LARGE SCALE GENOMIC DNA]</scope>
    <source>
        <strain evidence="4 5">DN04</strain>
    </source>
</reference>
<dbReference type="InterPro" id="IPR018060">
    <property type="entry name" value="HTH_AraC"/>
</dbReference>
<dbReference type="Gene3D" id="1.10.10.60">
    <property type="entry name" value="Homeodomain-like"/>
    <property type="match status" value="1"/>
</dbReference>
<evidence type="ECO:0000256" key="1">
    <source>
        <dbReference type="ARBA" id="ARBA00023015"/>
    </source>
</evidence>
<dbReference type="Proteomes" id="UP000297729">
    <property type="component" value="Unassembled WGS sequence"/>
</dbReference>
<dbReference type="InterPro" id="IPR002818">
    <property type="entry name" value="DJ-1/PfpI"/>
</dbReference>
<keyword evidence="5" id="KW-1185">Reference proteome</keyword>
<dbReference type="InterPro" id="IPR029062">
    <property type="entry name" value="Class_I_gatase-like"/>
</dbReference>
<keyword evidence="1" id="KW-0805">Transcription regulation</keyword>
<dbReference type="CDD" id="cd03137">
    <property type="entry name" value="GATase1_AraC_1"/>
    <property type="match status" value="1"/>
</dbReference>
<evidence type="ECO:0000313" key="5">
    <source>
        <dbReference type="Proteomes" id="UP000297729"/>
    </source>
</evidence>
<gene>
    <name evidence="4" type="ORF">E4L98_27555</name>
</gene>
<dbReference type="InterPro" id="IPR052158">
    <property type="entry name" value="INH-QAR"/>
</dbReference>
<proteinExistence type="predicted"/>
<name>A0A4Y9S0H6_9BURK</name>
<sequence length="343" mass="37901">MTNTVQIPPEAVYQKRLVLFLAFPGMCMLDLAGPQTVFWSACRWLGERGLPGYDRRTVSLAGGPVQTLEGVPMHTLPLSDFDPTQVDTIIVPGSPWIEQAIAQSQELMEWLRAAAGQARRTASVCSGAFMLAQAGLLNGKRAATHWGMSDRLVELHPTIEIDRDAIFVRQGNIWTSAGVTAGIDLSLAMVEMDYGRQIALEVARELVVFVKRPGGQAQFSSLLRAQIKGGEGFDELHLWLTANLASDKLTVEVMAQKANMSPRNFARVYKEKTGRTPAKAVELFRLEAARRMLEESERQLDQIAVLCGLGDENRMRVTFQRNLGVSPSEYRQRFSGHTAGALE</sequence>
<feature type="domain" description="HTH araC/xylS-type" evidence="3">
    <location>
        <begin position="234"/>
        <end position="333"/>
    </location>
</feature>
<dbReference type="Gene3D" id="3.40.50.880">
    <property type="match status" value="1"/>
</dbReference>
<dbReference type="SUPFAM" id="SSF46689">
    <property type="entry name" value="Homeodomain-like"/>
    <property type="match status" value="1"/>
</dbReference>
<keyword evidence="2" id="KW-0804">Transcription</keyword>
<organism evidence="4 5">
    <name type="scientific">Duganella callida</name>
    <dbReference type="NCBI Taxonomy" id="2561932"/>
    <lineage>
        <taxon>Bacteria</taxon>
        <taxon>Pseudomonadati</taxon>
        <taxon>Pseudomonadota</taxon>
        <taxon>Betaproteobacteria</taxon>
        <taxon>Burkholderiales</taxon>
        <taxon>Oxalobacteraceae</taxon>
        <taxon>Telluria group</taxon>
        <taxon>Duganella</taxon>
    </lineage>
</organism>
<accession>A0A4Y9S0H6</accession>
<dbReference type="PANTHER" id="PTHR43130:SF3">
    <property type="entry name" value="HTH-TYPE TRANSCRIPTIONAL REGULATOR RV1931C"/>
    <property type="match status" value="1"/>
</dbReference>